<accession>A0A286TZC9</accession>
<gene>
    <name evidence="2" type="ORF">SCALIN_C20_0017</name>
</gene>
<proteinExistence type="predicted"/>
<evidence type="ECO:0000259" key="1">
    <source>
        <dbReference type="Pfam" id="PF14261"/>
    </source>
</evidence>
<sequence>MTTALKLIEKGKMEGKIKGKMEGKIEGEKTLLIRLIESKWGALPSDINKRLSEIKTSEGLEALGEKVIGCEKIEDLFKNE</sequence>
<organism evidence="2 3">
    <name type="scientific">Candidatus Scalindua japonica</name>
    <dbReference type="NCBI Taxonomy" id="1284222"/>
    <lineage>
        <taxon>Bacteria</taxon>
        <taxon>Pseudomonadati</taxon>
        <taxon>Planctomycetota</taxon>
        <taxon>Candidatus Brocadiia</taxon>
        <taxon>Candidatus Brocadiales</taxon>
        <taxon>Candidatus Scalinduaceae</taxon>
        <taxon>Candidatus Scalindua</taxon>
    </lineage>
</organism>
<evidence type="ECO:0000313" key="3">
    <source>
        <dbReference type="Proteomes" id="UP000218542"/>
    </source>
</evidence>
<reference evidence="3" key="1">
    <citation type="journal article" date="2017" name="Environ. Microbiol. Rep.">
        <title>Genetic Diversity of Marine Anaerobic Ammonium-Oxidizing Bacteria as Revealed by Genomic and Proteomic Analyses of 'Candidatus Scalindua japonica'.</title>
        <authorList>
            <person name="Oshiki M."/>
            <person name="Mizuto K."/>
            <person name="Kimura Z."/>
            <person name="Kindaichi T."/>
            <person name="Satoh H."/>
            <person name="Okabe S."/>
        </authorList>
    </citation>
    <scope>NUCLEOTIDE SEQUENCE [LARGE SCALE GENOMIC DNA]</scope>
    <source>
        <strain evidence="3">husup-a2</strain>
    </source>
</reference>
<protein>
    <submittedName>
        <fullName evidence="2">Transposase</fullName>
    </submittedName>
</protein>
<comment type="caution">
    <text evidence="2">The sequence shown here is derived from an EMBL/GenBank/DDBJ whole genome shotgun (WGS) entry which is preliminary data.</text>
</comment>
<dbReference type="Pfam" id="PF14261">
    <property type="entry name" value="DUF4351"/>
    <property type="match status" value="1"/>
</dbReference>
<dbReference type="AlphaFoldDB" id="A0A286TZC9"/>
<evidence type="ECO:0000313" key="2">
    <source>
        <dbReference type="EMBL" id="GAX61240.1"/>
    </source>
</evidence>
<dbReference type="InterPro" id="IPR025587">
    <property type="entry name" value="DUF4351"/>
</dbReference>
<dbReference type="Proteomes" id="UP000218542">
    <property type="component" value="Unassembled WGS sequence"/>
</dbReference>
<keyword evidence="3" id="KW-1185">Reference proteome</keyword>
<feature type="domain" description="DUF4351" evidence="1">
    <location>
        <begin position="22"/>
        <end position="77"/>
    </location>
</feature>
<dbReference type="EMBL" id="BAOS01000020">
    <property type="protein sequence ID" value="GAX61240.1"/>
    <property type="molecule type" value="Genomic_DNA"/>
</dbReference>
<name>A0A286TZC9_9BACT</name>
<dbReference type="RefSeq" id="WP_096894634.1">
    <property type="nucleotide sequence ID" value="NZ_BAOS01000020.1"/>
</dbReference>